<name>A0A554VMC3_9FLAO</name>
<dbReference type="Pfam" id="PF00561">
    <property type="entry name" value="Abhydrolase_1"/>
    <property type="match status" value="1"/>
</dbReference>
<dbReference type="Gene3D" id="3.40.50.1820">
    <property type="entry name" value="alpha/beta hydrolase"/>
    <property type="match status" value="1"/>
</dbReference>
<comment type="caution">
    <text evidence="2">The sequence shown here is derived from an EMBL/GenBank/DDBJ whole genome shotgun (WGS) entry which is preliminary data.</text>
</comment>
<accession>A0A554VMC3</accession>
<dbReference type="InterPro" id="IPR029058">
    <property type="entry name" value="AB_hydrolase_fold"/>
</dbReference>
<proteinExistence type="predicted"/>
<keyword evidence="2" id="KW-0378">Hydrolase</keyword>
<dbReference type="OrthoDB" id="9808543at2"/>
<dbReference type="AlphaFoldDB" id="A0A554VMC3"/>
<dbReference type="Proteomes" id="UP000318833">
    <property type="component" value="Unassembled WGS sequence"/>
</dbReference>
<gene>
    <name evidence="2" type="ORF">FOF46_09035</name>
</gene>
<dbReference type="InterPro" id="IPR000073">
    <property type="entry name" value="AB_hydrolase_1"/>
</dbReference>
<keyword evidence="3" id="KW-1185">Reference proteome</keyword>
<dbReference type="SUPFAM" id="SSF53474">
    <property type="entry name" value="alpha/beta-Hydrolases"/>
    <property type="match status" value="1"/>
</dbReference>
<evidence type="ECO:0000259" key="1">
    <source>
        <dbReference type="Pfam" id="PF00561"/>
    </source>
</evidence>
<dbReference type="RefSeq" id="WP_143916221.1">
    <property type="nucleotide sequence ID" value="NZ_CANMIK010000002.1"/>
</dbReference>
<dbReference type="EMBL" id="VLNR01000014">
    <property type="protein sequence ID" value="TSE09389.1"/>
    <property type="molecule type" value="Genomic_DNA"/>
</dbReference>
<sequence>MISIDKNINIVGRHQKPILIDVFYNETRTPKPVIVFCHGYKGFKDWGAWDLVARMFANAGFFFIKFNFSHNGGTAEQPIDFPDLEAFGQNNFIKELDDLETVINWITAPGFNFKKEVKSKDIILIGHSRGGGIATIKAAEDSRVSKLITWASVSDYESRFPKGQALEEWQSNGVMYVQNGRTKQQMPHYFQFYTTFIAHKERLTITNAAQQIQIPYLIIHGTADSTVSVQEGKDIHSCNANSELFLIEGADHVFGAKHPWDRNDLPKNLEIITKKSIDFANF</sequence>
<dbReference type="PANTHER" id="PTHR12277:SF81">
    <property type="entry name" value="PROTEIN ABHD13"/>
    <property type="match status" value="1"/>
</dbReference>
<protein>
    <submittedName>
        <fullName evidence="2">Alpha/beta hydrolase</fullName>
    </submittedName>
</protein>
<reference evidence="2 3" key="1">
    <citation type="submission" date="2019-07" db="EMBL/GenBank/DDBJ databases">
        <title>The draft genome sequence of Aquimarina algiphila M91.</title>
        <authorList>
            <person name="Meng X."/>
        </authorList>
    </citation>
    <scope>NUCLEOTIDE SEQUENCE [LARGE SCALE GENOMIC DNA]</scope>
    <source>
        <strain evidence="2 3">M91</strain>
    </source>
</reference>
<evidence type="ECO:0000313" key="3">
    <source>
        <dbReference type="Proteomes" id="UP000318833"/>
    </source>
</evidence>
<feature type="domain" description="AB hydrolase-1" evidence="1">
    <location>
        <begin position="32"/>
        <end position="181"/>
    </location>
</feature>
<dbReference type="GO" id="GO:0016787">
    <property type="term" value="F:hydrolase activity"/>
    <property type="evidence" value="ECO:0007669"/>
    <property type="project" value="UniProtKB-KW"/>
</dbReference>
<dbReference type="PANTHER" id="PTHR12277">
    <property type="entry name" value="ALPHA/BETA HYDROLASE DOMAIN-CONTAINING PROTEIN"/>
    <property type="match status" value="1"/>
</dbReference>
<evidence type="ECO:0000313" key="2">
    <source>
        <dbReference type="EMBL" id="TSE09389.1"/>
    </source>
</evidence>
<organism evidence="2 3">
    <name type="scientific">Aquimarina algiphila</name>
    <dbReference type="NCBI Taxonomy" id="2047982"/>
    <lineage>
        <taxon>Bacteria</taxon>
        <taxon>Pseudomonadati</taxon>
        <taxon>Bacteroidota</taxon>
        <taxon>Flavobacteriia</taxon>
        <taxon>Flavobacteriales</taxon>
        <taxon>Flavobacteriaceae</taxon>
        <taxon>Aquimarina</taxon>
    </lineage>
</organism>